<dbReference type="RefSeq" id="WP_184617474.1">
    <property type="nucleotide sequence ID" value="NZ_BOOS01000009.1"/>
</dbReference>
<feature type="transmembrane region" description="Helical" evidence="2">
    <location>
        <begin position="38"/>
        <end position="58"/>
    </location>
</feature>
<comment type="caution">
    <text evidence="3">The sequence shown here is derived from an EMBL/GenBank/DDBJ whole genome shotgun (WGS) entry which is preliminary data.</text>
</comment>
<keyword evidence="2" id="KW-0472">Membrane</keyword>
<sequence length="168" mass="17189">MSFDQIAWLPLCGGLTAVGLVLSFLAFRRRGAASGLRLAAWSLIPVAAYLTGALSTLWKMGTAAVGFVTGLVFSPTVWAGVAVTGLAVVLYLVSGVMLGRGAARQRSGKKAAPESVPEAAGAPAVSAGAPTQPNRPPLPRRRPAAAAAAPADDDLSDIEEILKRRGIS</sequence>
<reference evidence="3 4" key="1">
    <citation type="submission" date="2020-08" db="EMBL/GenBank/DDBJ databases">
        <title>Sequencing the genomes of 1000 actinobacteria strains.</title>
        <authorList>
            <person name="Klenk H.-P."/>
        </authorList>
    </citation>
    <scope>NUCLEOTIDE SEQUENCE [LARGE SCALE GENOMIC DNA]</scope>
    <source>
        <strain evidence="3 4">DSM 45790</strain>
    </source>
</reference>
<keyword evidence="2" id="KW-0812">Transmembrane</keyword>
<evidence type="ECO:0000313" key="3">
    <source>
        <dbReference type="EMBL" id="MBB5631128.1"/>
    </source>
</evidence>
<dbReference type="AlphaFoldDB" id="A0A7W8ZBS2"/>
<dbReference type="Proteomes" id="UP000588112">
    <property type="component" value="Unassembled WGS sequence"/>
</dbReference>
<gene>
    <name evidence="3" type="ORF">BJ981_006892</name>
</gene>
<keyword evidence="4" id="KW-1185">Reference proteome</keyword>
<evidence type="ECO:0000256" key="1">
    <source>
        <dbReference type="SAM" id="MobiDB-lite"/>
    </source>
</evidence>
<feature type="transmembrane region" description="Helical" evidence="2">
    <location>
        <begin position="78"/>
        <end position="99"/>
    </location>
</feature>
<evidence type="ECO:0000313" key="4">
    <source>
        <dbReference type="Proteomes" id="UP000588112"/>
    </source>
</evidence>
<evidence type="ECO:0000256" key="2">
    <source>
        <dbReference type="SAM" id="Phobius"/>
    </source>
</evidence>
<feature type="compositionally biased region" description="Low complexity" evidence="1">
    <location>
        <begin position="113"/>
        <end position="132"/>
    </location>
</feature>
<protein>
    <recommendedName>
        <fullName evidence="5">Cellulose synthase</fullName>
    </recommendedName>
</protein>
<dbReference type="EMBL" id="JACHBR010000002">
    <property type="protein sequence ID" value="MBB5631128.1"/>
    <property type="molecule type" value="Genomic_DNA"/>
</dbReference>
<keyword evidence="2" id="KW-1133">Transmembrane helix</keyword>
<proteinExistence type="predicted"/>
<accession>A0A7W8ZBS2</accession>
<feature type="region of interest" description="Disordered" evidence="1">
    <location>
        <begin position="107"/>
        <end position="152"/>
    </location>
</feature>
<organism evidence="3 4">
    <name type="scientific">Sphaerisporangium krabiense</name>
    <dbReference type="NCBI Taxonomy" id="763782"/>
    <lineage>
        <taxon>Bacteria</taxon>
        <taxon>Bacillati</taxon>
        <taxon>Actinomycetota</taxon>
        <taxon>Actinomycetes</taxon>
        <taxon>Streptosporangiales</taxon>
        <taxon>Streptosporangiaceae</taxon>
        <taxon>Sphaerisporangium</taxon>
    </lineage>
</organism>
<feature type="transmembrane region" description="Helical" evidence="2">
    <location>
        <begin position="6"/>
        <end position="26"/>
    </location>
</feature>
<name>A0A7W8ZBS2_9ACTN</name>
<evidence type="ECO:0008006" key="5">
    <source>
        <dbReference type="Google" id="ProtNLM"/>
    </source>
</evidence>